<dbReference type="InterPro" id="IPR013324">
    <property type="entry name" value="RNA_pol_sigma_r3/r4-like"/>
</dbReference>
<dbReference type="InterPro" id="IPR013325">
    <property type="entry name" value="RNA_pol_sigma_r2"/>
</dbReference>
<dbReference type="RefSeq" id="WP_184919357.1">
    <property type="nucleotide sequence ID" value="NZ_JACHMO010000001.1"/>
</dbReference>
<dbReference type="Pfam" id="PF04542">
    <property type="entry name" value="Sigma70_r2"/>
    <property type="match status" value="1"/>
</dbReference>
<comment type="caution">
    <text evidence="8">The sequence shown here is derived from an EMBL/GenBank/DDBJ whole genome shotgun (WGS) entry which is preliminary data.</text>
</comment>
<dbReference type="Gene3D" id="1.10.1740.10">
    <property type="match status" value="1"/>
</dbReference>
<evidence type="ECO:0000313" key="9">
    <source>
        <dbReference type="Proteomes" id="UP000552097"/>
    </source>
</evidence>
<protein>
    <submittedName>
        <fullName evidence="8">RNA polymerase sigma-70 factor (ECF subfamily)</fullName>
    </submittedName>
</protein>
<reference evidence="8 9" key="1">
    <citation type="submission" date="2020-08" db="EMBL/GenBank/DDBJ databases">
        <title>Sequencing the genomes of 1000 actinobacteria strains.</title>
        <authorList>
            <person name="Klenk H.-P."/>
        </authorList>
    </citation>
    <scope>NUCLEOTIDE SEQUENCE [LARGE SCALE GENOMIC DNA]</scope>
    <source>
        <strain evidence="8 9">DSM 45486</strain>
    </source>
</reference>
<name>A0A7W9HHV1_9PSEU</name>
<evidence type="ECO:0000256" key="2">
    <source>
        <dbReference type="ARBA" id="ARBA00023015"/>
    </source>
</evidence>
<keyword evidence="2" id="KW-0805">Transcription regulation</keyword>
<feature type="region of interest" description="Disordered" evidence="5">
    <location>
        <begin position="1"/>
        <end position="42"/>
    </location>
</feature>
<keyword evidence="3" id="KW-0731">Sigma factor</keyword>
<feature type="domain" description="RNA polymerase sigma factor 70 region 4 type 2" evidence="7">
    <location>
        <begin position="163"/>
        <end position="215"/>
    </location>
</feature>
<dbReference type="SUPFAM" id="SSF88946">
    <property type="entry name" value="Sigma2 domain of RNA polymerase sigma factors"/>
    <property type="match status" value="1"/>
</dbReference>
<dbReference type="NCBIfam" id="TIGR02937">
    <property type="entry name" value="sigma70-ECF"/>
    <property type="match status" value="1"/>
</dbReference>
<dbReference type="PANTHER" id="PTHR43133:SF25">
    <property type="entry name" value="RNA POLYMERASE SIGMA FACTOR RFAY-RELATED"/>
    <property type="match status" value="1"/>
</dbReference>
<dbReference type="GO" id="GO:0003677">
    <property type="term" value="F:DNA binding"/>
    <property type="evidence" value="ECO:0007669"/>
    <property type="project" value="InterPro"/>
</dbReference>
<evidence type="ECO:0000313" key="8">
    <source>
        <dbReference type="EMBL" id="MBB5802578.1"/>
    </source>
</evidence>
<dbReference type="InterPro" id="IPR007627">
    <property type="entry name" value="RNA_pol_sigma70_r2"/>
</dbReference>
<dbReference type="InterPro" id="IPR014284">
    <property type="entry name" value="RNA_pol_sigma-70_dom"/>
</dbReference>
<dbReference type="SUPFAM" id="SSF88659">
    <property type="entry name" value="Sigma3 and sigma4 domains of RNA polymerase sigma factors"/>
    <property type="match status" value="1"/>
</dbReference>
<keyword evidence="9" id="KW-1185">Reference proteome</keyword>
<evidence type="ECO:0000259" key="7">
    <source>
        <dbReference type="Pfam" id="PF08281"/>
    </source>
</evidence>
<dbReference type="Gene3D" id="1.10.10.10">
    <property type="entry name" value="Winged helix-like DNA-binding domain superfamily/Winged helix DNA-binding domain"/>
    <property type="match status" value="1"/>
</dbReference>
<accession>A0A7W9HHV1</accession>
<evidence type="ECO:0000256" key="5">
    <source>
        <dbReference type="SAM" id="MobiDB-lite"/>
    </source>
</evidence>
<dbReference type="Pfam" id="PF08281">
    <property type="entry name" value="Sigma70_r4_2"/>
    <property type="match status" value="1"/>
</dbReference>
<dbReference type="PANTHER" id="PTHR43133">
    <property type="entry name" value="RNA POLYMERASE ECF-TYPE SIGMA FACTO"/>
    <property type="match status" value="1"/>
</dbReference>
<feature type="compositionally biased region" description="Acidic residues" evidence="5">
    <location>
        <begin position="32"/>
        <end position="42"/>
    </location>
</feature>
<dbReference type="InterPro" id="IPR036388">
    <property type="entry name" value="WH-like_DNA-bd_sf"/>
</dbReference>
<keyword evidence="4" id="KW-0804">Transcription</keyword>
<sequence length="225" mass="24696">MTEAPTDAIGVLALTNAPGVGPPPKAGPTESDAAESDAPESDAELWRTIAGDGPEAHAAFTELFQRHAEAVWNYAYRLTASWAQADDLLSTAFLNAWRTRGRAVLTRDSARPWLFTVTARLARDERRAGARLTALLQRLSRTTAEHDHADAVVEGDFAERRLRRMVEAVDRLPRGEREAVRLCLLGEVSTADAARLLGIAEASVRSRTSRARARLRELLKEDSDD</sequence>
<dbReference type="AlphaFoldDB" id="A0A7W9HHV1"/>
<dbReference type="GO" id="GO:0006352">
    <property type="term" value="P:DNA-templated transcription initiation"/>
    <property type="evidence" value="ECO:0007669"/>
    <property type="project" value="InterPro"/>
</dbReference>
<proteinExistence type="inferred from homology"/>
<dbReference type="GO" id="GO:0016987">
    <property type="term" value="F:sigma factor activity"/>
    <property type="evidence" value="ECO:0007669"/>
    <property type="project" value="UniProtKB-KW"/>
</dbReference>
<dbReference type="InterPro" id="IPR039425">
    <property type="entry name" value="RNA_pol_sigma-70-like"/>
</dbReference>
<dbReference type="Proteomes" id="UP000552097">
    <property type="component" value="Unassembled WGS sequence"/>
</dbReference>
<gene>
    <name evidence="8" type="ORF">F4560_002346</name>
</gene>
<evidence type="ECO:0000256" key="1">
    <source>
        <dbReference type="ARBA" id="ARBA00010641"/>
    </source>
</evidence>
<evidence type="ECO:0000256" key="3">
    <source>
        <dbReference type="ARBA" id="ARBA00023082"/>
    </source>
</evidence>
<dbReference type="InterPro" id="IPR013249">
    <property type="entry name" value="RNA_pol_sigma70_r4_t2"/>
</dbReference>
<evidence type="ECO:0000256" key="4">
    <source>
        <dbReference type="ARBA" id="ARBA00023163"/>
    </source>
</evidence>
<organism evidence="8 9">
    <name type="scientific">Saccharothrix ecbatanensis</name>
    <dbReference type="NCBI Taxonomy" id="1105145"/>
    <lineage>
        <taxon>Bacteria</taxon>
        <taxon>Bacillati</taxon>
        <taxon>Actinomycetota</taxon>
        <taxon>Actinomycetes</taxon>
        <taxon>Pseudonocardiales</taxon>
        <taxon>Pseudonocardiaceae</taxon>
        <taxon>Saccharothrix</taxon>
    </lineage>
</organism>
<dbReference type="EMBL" id="JACHMO010000001">
    <property type="protein sequence ID" value="MBB5802578.1"/>
    <property type="molecule type" value="Genomic_DNA"/>
</dbReference>
<comment type="similarity">
    <text evidence="1">Belongs to the sigma-70 factor family. ECF subfamily.</text>
</comment>
<feature type="domain" description="RNA polymerase sigma-70 region 2" evidence="6">
    <location>
        <begin position="63"/>
        <end position="131"/>
    </location>
</feature>
<evidence type="ECO:0000259" key="6">
    <source>
        <dbReference type="Pfam" id="PF04542"/>
    </source>
</evidence>